<comment type="catalytic activity">
    <reaction evidence="1">
        <text>ATP + protein L-histidine = ADP + protein N-phospho-L-histidine.</text>
        <dbReference type="EC" id="2.7.13.3"/>
    </reaction>
</comment>
<dbReference type="InterPro" id="IPR003661">
    <property type="entry name" value="HisK_dim/P_dom"/>
</dbReference>
<gene>
    <name evidence="10" type="ORF">SAMN05421720_10397</name>
</gene>
<dbReference type="SMART" id="SM00448">
    <property type="entry name" value="REC"/>
    <property type="match status" value="1"/>
</dbReference>
<dbReference type="FunFam" id="1.10.287.130:FF:000037">
    <property type="entry name" value="Hybrid sensor histidine kinase/response regulator"/>
    <property type="match status" value="1"/>
</dbReference>
<keyword evidence="3 4" id="KW-0597">Phosphoprotein</keyword>
<dbReference type="Gene3D" id="3.30.450.20">
    <property type="entry name" value="PAS domain"/>
    <property type="match status" value="2"/>
</dbReference>
<dbReference type="InterPro" id="IPR004358">
    <property type="entry name" value="Sig_transdc_His_kin-like_C"/>
</dbReference>
<feature type="domain" description="PAS" evidence="9">
    <location>
        <begin position="350"/>
        <end position="420"/>
    </location>
</feature>
<evidence type="ECO:0000256" key="1">
    <source>
        <dbReference type="ARBA" id="ARBA00000085"/>
    </source>
</evidence>
<dbReference type="AlphaFoldDB" id="A0A1G6ZYJ8"/>
<dbReference type="CDD" id="cd00082">
    <property type="entry name" value="HisKA"/>
    <property type="match status" value="1"/>
</dbReference>
<dbReference type="Pfam" id="PF00072">
    <property type="entry name" value="Response_reg"/>
    <property type="match status" value="1"/>
</dbReference>
<dbReference type="InterPro" id="IPR000014">
    <property type="entry name" value="PAS"/>
</dbReference>
<dbReference type="InterPro" id="IPR035965">
    <property type="entry name" value="PAS-like_dom_sf"/>
</dbReference>
<dbReference type="GO" id="GO:0000155">
    <property type="term" value="F:phosphorelay sensor kinase activity"/>
    <property type="evidence" value="ECO:0007669"/>
    <property type="project" value="InterPro"/>
</dbReference>
<dbReference type="InterPro" id="IPR036097">
    <property type="entry name" value="HisK_dim/P_sf"/>
</dbReference>
<dbReference type="SUPFAM" id="SSF55874">
    <property type="entry name" value="ATPase domain of HSP90 chaperone/DNA topoisomerase II/histidine kinase"/>
    <property type="match status" value="1"/>
</dbReference>
<dbReference type="PROSITE" id="PS50110">
    <property type="entry name" value="RESPONSE_REGULATORY"/>
    <property type="match status" value="1"/>
</dbReference>
<evidence type="ECO:0000259" key="8">
    <source>
        <dbReference type="PROSITE" id="PS50110"/>
    </source>
</evidence>
<dbReference type="Pfam" id="PF00512">
    <property type="entry name" value="HisKA"/>
    <property type="match status" value="1"/>
</dbReference>
<dbReference type="SUPFAM" id="SSF55785">
    <property type="entry name" value="PYP-like sensor domain (PAS domain)"/>
    <property type="match status" value="2"/>
</dbReference>
<evidence type="ECO:0000259" key="7">
    <source>
        <dbReference type="PROSITE" id="PS50109"/>
    </source>
</evidence>
<feature type="transmembrane region" description="Helical" evidence="6">
    <location>
        <begin position="12"/>
        <end position="32"/>
    </location>
</feature>
<keyword evidence="6" id="KW-1133">Transmembrane helix</keyword>
<keyword evidence="6" id="KW-0472">Membrane</keyword>
<feature type="modified residue" description="4-aspartylphosphate" evidence="4">
    <location>
        <position position="836"/>
    </location>
</feature>
<protein>
    <recommendedName>
        <fullName evidence="2">histidine kinase</fullName>
        <ecNumber evidence="2">2.7.13.3</ecNumber>
    </recommendedName>
</protein>
<dbReference type="InterPro" id="IPR013656">
    <property type="entry name" value="PAS_4"/>
</dbReference>
<evidence type="ECO:0000256" key="5">
    <source>
        <dbReference type="SAM" id="MobiDB-lite"/>
    </source>
</evidence>
<evidence type="ECO:0000259" key="9">
    <source>
        <dbReference type="PROSITE" id="PS50112"/>
    </source>
</evidence>
<organism evidence="10 11">
    <name type="scientific">Rhodospira trueperi</name>
    <dbReference type="NCBI Taxonomy" id="69960"/>
    <lineage>
        <taxon>Bacteria</taxon>
        <taxon>Pseudomonadati</taxon>
        <taxon>Pseudomonadota</taxon>
        <taxon>Alphaproteobacteria</taxon>
        <taxon>Rhodospirillales</taxon>
        <taxon>Rhodospirillaceae</taxon>
        <taxon>Rhodospira</taxon>
    </lineage>
</organism>
<dbReference type="PROSITE" id="PS50112">
    <property type="entry name" value="PAS"/>
    <property type="match status" value="1"/>
</dbReference>
<dbReference type="SUPFAM" id="SSF52172">
    <property type="entry name" value="CheY-like"/>
    <property type="match status" value="1"/>
</dbReference>
<dbReference type="Gene3D" id="3.30.565.10">
    <property type="entry name" value="Histidine kinase-like ATPase, C-terminal domain"/>
    <property type="match status" value="1"/>
</dbReference>
<evidence type="ECO:0000256" key="4">
    <source>
        <dbReference type="PROSITE-ProRule" id="PRU00169"/>
    </source>
</evidence>
<keyword evidence="11" id="KW-1185">Reference proteome</keyword>
<evidence type="ECO:0000256" key="3">
    <source>
        <dbReference type="ARBA" id="ARBA00022553"/>
    </source>
</evidence>
<dbReference type="InterPro" id="IPR003594">
    <property type="entry name" value="HATPase_dom"/>
</dbReference>
<dbReference type="EC" id="2.7.13.3" evidence="2"/>
<dbReference type="STRING" id="69960.SAMN05421720_10397"/>
<evidence type="ECO:0000256" key="2">
    <source>
        <dbReference type="ARBA" id="ARBA00012438"/>
    </source>
</evidence>
<dbReference type="PRINTS" id="PR00344">
    <property type="entry name" value="BCTRLSENSOR"/>
</dbReference>
<keyword evidence="10" id="KW-0808">Transferase</keyword>
<evidence type="ECO:0000313" key="11">
    <source>
        <dbReference type="Proteomes" id="UP000199412"/>
    </source>
</evidence>
<keyword evidence="6" id="KW-0812">Transmembrane</keyword>
<dbReference type="InterPro" id="IPR036890">
    <property type="entry name" value="HATPase_C_sf"/>
</dbReference>
<evidence type="ECO:0000256" key="6">
    <source>
        <dbReference type="SAM" id="Phobius"/>
    </source>
</evidence>
<reference evidence="10 11" key="1">
    <citation type="submission" date="2016-10" db="EMBL/GenBank/DDBJ databases">
        <authorList>
            <person name="de Groot N.N."/>
        </authorList>
    </citation>
    <scope>NUCLEOTIDE SEQUENCE [LARGE SCALE GENOMIC DNA]</scope>
    <source>
        <strain evidence="10 11">ATCC 700224</strain>
    </source>
</reference>
<dbReference type="CDD" id="cd00130">
    <property type="entry name" value="PAS"/>
    <property type="match status" value="2"/>
</dbReference>
<dbReference type="InterPro" id="IPR011006">
    <property type="entry name" value="CheY-like_superfamily"/>
</dbReference>
<dbReference type="PANTHER" id="PTHR43065">
    <property type="entry name" value="SENSOR HISTIDINE KINASE"/>
    <property type="match status" value="1"/>
</dbReference>
<dbReference type="Gene3D" id="3.40.50.2300">
    <property type="match status" value="1"/>
</dbReference>
<dbReference type="Pfam" id="PF08448">
    <property type="entry name" value="PAS_4"/>
    <property type="match status" value="1"/>
</dbReference>
<dbReference type="Gene3D" id="1.10.287.130">
    <property type="match status" value="1"/>
</dbReference>
<accession>A0A1G6ZYJ8</accession>
<dbReference type="SUPFAM" id="SSF47384">
    <property type="entry name" value="Homodimeric domain of signal transducing histidine kinase"/>
    <property type="match status" value="1"/>
</dbReference>
<dbReference type="Proteomes" id="UP000199412">
    <property type="component" value="Unassembled WGS sequence"/>
</dbReference>
<dbReference type="InterPro" id="IPR001789">
    <property type="entry name" value="Sig_transdc_resp-reg_receiver"/>
</dbReference>
<feature type="domain" description="Response regulatory" evidence="8">
    <location>
        <begin position="786"/>
        <end position="901"/>
    </location>
</feature>
<name>A0A1G6ZYJ8_9PROT</name>
<proteinExistence type="predicted"/>
<evidence type="ECO:0000313" key="10">
    <source>
        <dbReference type="EMBL" id="SDE07600.1"/>
    </source>
</evidence>
<dbReference type="PANTHER" id="PTHR43065:SF42">
    <property type="entry name" value="TWO-COMPONENT SENSOR PPRA"/>
    <property type="match status" value="1"/>
</dbReference>
<dbReference type="EMBL" id="FNAP01000003">
    <property type="protein sequence ID" value="SDE07600.1"/>
    <property type="molecule type" value="Genomic_DNA"/>
</dbReference>
<feature type="domain" description="Histidine kinase" evidence="7">
    <location>
        <begin position="511"/>
        <end position="735"/>
    </location>
</feature>
<dbReference type="NCBIfam" id="TIGR00229">
    <property type="entry name" value="sensory_box"/>
    <property type="match status" value="1"/>
</dbReference>
<sequence length="903" mass="97169">MSCVSGKRRFIRLPAVWGLVMGTLVLLGALVADHPAVRAALPDTVEVAAPTLAGVGVTLLVLSLIGLARVLAQSQRNAAVNRVLIEMLDDESEARLVLDCDGTVLLANAAARRLWPTLDPPTDLRARLFDPLRLAGLDDLAEPLGRLAAANTAGYGEHLTLALRPYDADDPEAPNTPALQEPEWWDVALRLVRPAGRTPDAASSATRWPRLWLARDVTARRAIDEVLTRERESLSDFLYFLPVGLYSADANGRIRFVNQRMARWLDREPEALREASLSKLVDGGAPPMLDGDWRGEVRFVSASGRRFSALVSQGSHDDAGELLTRTVVMRDAIDAPPAAVGQDGVGPWRWDRMFRWLFDGAPVGIALTDPEGHLTDCNHALQALLGQRRDDLLDQSLVALVAEPDRARITEAVNRVLRGAANAGEQIDVTLAPGPGRHQSDSGPVTAALFLGPMGGTEDAGHGPEENAPPPAPPVVEGIVAHLIDTSAQRSLERQFAQAQKMQAMGQLAGGVAHDFNNLLTAMIGYSDLLLQRHGTGDPSFADIMQIRQNANRAANLVRQLLAFSRRQPLQPRRLDVAAALSELSHLLRRLLGETIQFRLLHGRDVDHVVADPGQFDQVIINLAVNARDAMPDGGTLTIATRLDVVEKPVERGVETMPSGEYVVIEIRDTGKGIDHEHVARIFEPFFTTKGGSTAGTGLGLSTVYGILRQTGGFIDVESAPGEGTAFTIRLPRWTAQADADGHADSDGAGPVPADTTASAGLDDAEPGADQPPSHEEIEDLSGAGTILLVEDEDPVRAFAARALRNKGYTVLEARSGESALDILGEPHPIALLITDMVMPGVDGATLARTAREQRPDLRVIIISGYSEDSARGDILDQPRTHFLPKPFSLKLLAETVKSVLAR</sequence>
<keyword evidence="10" id="KW-0418">Kinase</keyword>
<feature type="region of interest" description="Disordered" evidence="5">
    <location>
        <begin position="738"/>
        <end position="778"/>
    </location>
</feature>
<feature type="transmembrane region" description="Helical" evidence="6">
    <location>
        <begin position="52"/>
        <end position="72"/>
    </location>
</feature>
<dbReference type="SMART" id="SM00387">
    <property type="entry name" value="HATPase_c"/>
    <property type="match status" value="1"/>
</dbReference>
<dbReference type="PROSITE" id="PS50109">
    <property type="entry name" value="HIS_KIN"/>
    <property type="match status" value="1"/>
</dbReference>
<dbReference type="Pfam" id="PF02518">
    <property type="entry name" value="HATPase_c"/>
    <property type="match status" value="1"/>
</dbReference>
<dbReference type="InterPro" id="IPR005467">
    <property type="entry name" value="His_kinase_dom"/>
</dbReference>
<dbReference type="SMART" id="SM00388">
    <property type="entry name" value="HisKA"/>
    <property type="match status" value="1"/>
</dbReference>
<dbReference type="SMART" id="SM00091">
    <property type="entry name" value="PAS"/>
    <property type="match status" value="3"/>
</dbReference>